<organism evidence="2 3">
    <name type="scientific">Parapedobacter defluvii</name>
    <dbReference type="NCBI Taxonomy" id="2045106"/>
    <lineage>
        <taxon>Bacteria</taxon>
        <taxon>Pseudomonadati</taxon>
        <taxon>Bacteroidota</taxon>
        <taxon>Sphingobacteriia</taxon>
        <taxon>Sphingobacteriales</taxon>
        <taxon>Sphingobacteriaceae</taxon>
        <taxon>Parapedobacter</taxon>
    </lineage>
</organism>
<dbReference type="RefSeq" id="WP_188751620.1">
    <property type="nucleotide sequence ID" value="NZ_BMIK01000009.1"/>
</dbReference>
<evidence type="ECO:0000313" key="2">
    <source>
        <dbReference type="EMBL" id="GGC33690.1"/>
    </source>
</evidence>
<keyword evidence="3" id="KW-1185">Reference proteome</keyword>
<evidence type="ECO:0000313" key="3">
    <source>
        <dbReference type="Proteomes" id="UP000597338"/>
    </source>
</evidence>
<proteinExistence type="predicted"/>
<reference evidence="3" key="1">
    <citation type="journal article" date="2019" name="Int. J. Syst. Evol. Microbiol.">
        <title>The Global Catalogue of Microorganisms (GCM) 10K type strain sequencing project: providing services to taxonomists for standard genome sequencing and annotation.</title>
        <authorList>
            <consortium name="The Broad Institute Genomics Platform"/>
            <consortium name="The Broad Institute Genome Sequencing Center for Infectious Disease"/>
            <person name="Wu L."/>
            <person name="Ma J."/>
        </authorList>
    </citation>
    <scope>NUCLEOTIDE SEQUENCE [LARGE SCALE GENOMIC DNA]</scope>
    <source>
        <strain evidence="3">CGMCC 1.15342</strain>
    </source>
</reference>
<comment type="caution">
    <text evidence="2">The sequence shown here is derived from an EMBL/GenBank/DDBJ whole genome shotgun (WGS) entry which is preliminary data.</text>
</comment>
<name>A0ABQ1M3E3_9SPHI</name>
<protein>
    <recommendedName>
        <fullName evidence="4">DUF4397 domain-containing protein</fullName>
    </recommendedName>
</protein>
<accession>A0ABQ1M3E3</accession>
<evidence type="ECO:0008006" key="4">
    <source>
        <dbReference type="Google" id="ProtNLM"/>
    </source>
</evidence>
<feature type="signal peptide" evidence="1">
    <location>
        <begin position="1"/>
        <end position="23"/>
    </location>
</feature>
<evidence type="ECO:0000256" key="1">
    <source>
        <dbReference type="SAM" id="SignalP"/>
    </source>
</evidence>
<feature type="chain" id="PRO_5047359467" description="DUF4397 domain-containing protein" evidence="1">
    <location>
        <begin position="24"/>
        <end position="239"/>
    </location>
</feature>
<keyword evidence="1" id="KW-0732">Signal</keyword>
<dbReference type="Proteomes" id="UP000597338">
    <property type="component" value="Unassembled WGS sequence"/>
</dbReference>
<dbReference type="PROSITE" id="PS51257">
    <property type="entry name" value="PROKAR_LIPOPROTEIN"/>
    <property type="match status" value="1"/>
</dbReference>
<dbReference type="EMBL" id="BMIK01000009">
    <property type="protein sequence ID" value="GGC33690.1"/>
    <property type="molecule type" value="Genomic_DNA"/>
</dbReference>
<sequence length="239" mass="26362">MKKRSVFYIAFFACATLAISCLKDNDTEPMPLAGLTMINAFIEAPQGVLYEIDREPVPQQFYPLAYRSYGYINLFVGNSRGLEIYDAGNQTRLVDTSFAAKDSMLYSSIIYGTADNPLHFITEDHAPEDAGDPSIVAGVRFFNLANTTHRVSLRIGNNDPIPAFQDRPMDTPQSGKAHEDFVVVPSGTYELAIEDEDGEILVTRGDIALEEGSYTSVFLTGADSIDDSYYIGAMRQPVN</sequence>
<gene>
    <name evidence="2" type="ORF">GCM10011386_27330</name>
</gene>